<dbReference type="NCBIfam" id="NF004976">
    <property type="entry name" value="PRK06349.1"/>
    <property type="match status" value="1"/>
</dbReference>
<comment type="function">
    <text evidence="13">Catalyzes the conversion of L-aspartate-beta-semialdehyde (L-Asa) to L-homoserine (L-Hse), the third step in the biosynthesis of threonine and methionine from aspartate.</text>
</comment>
<feature type="binding site" evidence="17">
    <location>
        <begin position="18"/>
        <end position="25"/>
    </location>
    <ligand>
        <name>NADP(+)</name>
        <dbReference type="ChEBI" id="CHEBI:58349"/>
    </ligand>
</feature>
<dbReference type="InterPro" id="IPR001342">
    <property type="entry name" value="HDH_cat"/>
</dbReference>
<dbReference type="PANTHER" id="PTHR43331">
    <property type="entry name" value="HOMOSERINE DEHYDROGENASE"/>
    <property type="match status" value="1"/>
</dbReference>
<organism evidence="21 22">
    <name type="scientific">Kocuria tytonis</name>
    <dbReference type="NCBI Taxonomy" id="2054280"/>
    <lineage>
        <taxon>Bacteria</taxon>
        <taxon>Bacillati</taxon>
        <taxon>Actinomycetota</taxon>
        <taxon>Actinomycetes</taxon>
        <taxon>Micrococcales</taxon>
        <taxon>Micrococcaceae</taxon>
        <taxon>Kocuria</taxon>
    </lineage>
</organism>
<dbReference type="GO" id="GO:0009088">
    <property type="term" value="P:threonine biosynthetic process"/>
    <property type="evidence" value="ECO:0007669"/>
    <property type="project" value="UniProtKB-UniPathway"/>
</dbReference>
<dbReference type="Proteomes" id="UP000249516">
    <property type="component" value="Unassembled WGS sequence"/>
</dbReference>
<name>A0A495A9D7_9MICC</name>
<dbReference type="EC" id="1.1.1.3" evidence="5 18"/>
<dbReference type="Gene3D" id="3.40.50.720">
    <property type="entry name" value="NAD(P)-binding Rossmann-like Domain"/>
    <property type="match status" value="1"/>
</dbReference>
<keyword evidence="9 17" id="KW-0521">NADP</keyword>
<dbReference type="UniPathway" id="UPA00051">
    <property type="reaction ID" value="UER00465"/>
</dbReference>
<evidence type="ECO:0000256" key="17">
    <source>
        <dbReference type="PIRSR" id="PIRSR000098-2"/>
    </source>
</evidence>
<dbReference type="PROSITE" id="PS51671">
    <property type="entry name" value="ACT"/>
    <property type="match status" value="1"/>
</dbReference>
<feature type="domain" description="ACT" evidence="20">
    <location>
        <begin position="356"/>
        <end position="432"/>
    </location>
</feature>
<sequence length="437" mass="44822">MTTTAHTQQPPVLKVGLLGAGTVGSQVAHVLLTRADELALRTGVQLQLSGIAVRDTAAPRDVALPAELLTTDADAVIDGADVVVELTGGIDPTRARVLRALNAGKSVITGNKALLAEHGRELQDAAAATGAQLSYEAAVAGAIPIVRPMRDSLAGDRVERFLGIMNGTTNFVLDQMDTTGAAFDAALAEAQELGYAEADPTADVAGHDAAAKTAVLASLAFHSSYTIDDVHCEGIRSVTAEDMAAAREAGYVIKLLSVGERCADGVNLRVGPVMIPREHVLGGVRGAYNAVFVTAAAAGSLMFYGQGAGGEPTASAVLGDLVSAARAIALGAQGIPLADYAALPAVSMDEVSTKLAVTLAVTDRLGVLAQLAQVFADHGVSISTMQQSEDPRTTGTSMLRLVTHTGRHADLMATVEALRGLPVVRDVVSVTPVETGE</sequence>
<evidence type="ECO:0000256" key="1">
    <source>
        <dbReference type="ARBA" id="ARBA00001920"/>
    </source>
</evidence>
<dbReference type="CDD" id="cd04881">
    <property type="entry name" value="ACT_HSDH-Hom"/>
    <property type="match status" value="1"/>
</dbReference>
<evidence type="ECO:0000256" key="15">
    <source>
        <dbReference type="ARBA" id="ARBA00049031"/>
    </source>
</evidence>
<dbReference type="PROSITE" id="PS01042">
    <property type="entry name" value="HOMOSER_DHGENASE"/>
    <property type="match status" value="1"/>
</dbReference>
<dbReference type="RefSeq" id="WP_121029964.1">
    <property type="nucleotide sequence ID" value="NZ_PNJG02000001.1"/>
</dbReference>
<dbReference type="SUPFAM" id="SSF51735">
    <property type="entry name" value="NAD(P)-binding Rossmann-fold domains"/>
    <property type="match status" value="1"/>
</dbReference>
<dbReference type="UniPathway" id="UPA00050">
    <property type="reaction ID" value="UER00063"/>
</dbReference>
<dbReference type="GO" id="GO:0009086">
    <property type="term" value="P:methionine biosynthetic process"/>
    <property type="evidence" value="ECO:0007669"/>
    <property type="project" value="UniProtKB-KW"/>
</dbReference>
<evidence type="ECO:0000256" key="6">
    <source>
        <dbReference type="ARBA" id="ARBA00013376"/>
    </source>
</evidence>
<dbReference type="InterPro" id="IPR045865">
    <property type="entry name" value="ACT-like_dom_sf"/>
</dbReference>
<accession>A0A495A9D7</accession>
<comment type="pathway">
    <text evidence="2 18">Amino-acid biosynthesis; L-threonine biosynthesis; L-threonine from L-aspartate: step 3/5.</text>
</comment>
<dbReference type="Pfam" id="PF01842">
    <property type="entry name" value="ACT"/>
    <property type="match status" value="1"/>
</dbReference>
<evidence type="ECO:0000256" key="4">
    <source>
        <dbReference type="ARBA" id="ARBA00006753"/>
    </source>
</evidence>
<dbReference type="Gene3D" id="3.30.360.10">
    <property type="entry name" value="Dihydrodipicolinate Reductase, domain 2"/>
    <property type="match status" value="1"/>
</dbReference>
<dbReference type="SUPFAM" id="SSF55347">
    <property type="entry name" value="Glyceraldehyde-3-phosphate dehydrogenase-like, C-terminal domain"/>
    <property type="match status" value="1"/>
</dbReference>
<feature type="binding site" evidence="17">
    <location>
        <position position="197"/>
    </location>
    <ligand>
        <name>L-homoserine</name>
        <dbReference type="ChEBI" id="CHEBI:57476"/>
    </ligand>
</feature>
<dbReference type="InterPro" id="IPR036291">
    <property type="entry name" value="NAD(P)-bd_dom_sf"/>
</dbReference>
<evidence type="ECO:0000256" key="10">
    <source>
        <dbReference type="ARBA" id="ARBA00023002"/>
    </source>
</evidence>
<dbReference type="OrthoDB" id="9808167at2"/>
<evidence type="ECO:0000256" key="7">
    <source>
        <dbReference type="ARBA" id="ARBA00022605"/>
    </source>
</evidence>
<comment type="catalytic activity">
    <reaction evidence="14">
        <text>L-homoserine + NADP(+) = L-aspartate 4-semialdehyde + NADPH + H(+)</text>
        <dbReference type="Rhea" id="RHEA:15761"/>
        <dbReference type="ChEBI" id="CHEBI:15378"/>
        <dbReference type="ChEBI" id="CHEBI:57476"/>
        <dbReference type="ChEBI" id="CHEBI:57783"/>
        <dbReference type="ChEBI" id="CHEBI:58349"/>
        <dbReference type="ChEBI" id="CHEBI:537519"/>
        <dbReference type="EC" id="1.1.1.3"/>
    </reaction>
    <physiologicalReaction direction="right-to-left" evidence="14">
        <dbReference type="Rhea" id="RHEA:15763"/>
    </physiologicalReaction>
</comment>
<evidence type="ECO:0000259" key="20">
    <source>
        <dbReference type="PROSITE" id="PS51671"/>
    </source>
</evidence>
<feature type="binding site" evidence="17">
    <location>
        <position position="112"/>
    </location>
    <ligand>
        <name>NADPH</name>
        <dbReference type="ChEBI" id="CHEBI:57783"/>
    </ligand>
</feature>
<evidence type="ECO:0000256" key="5">
    <source>
        <dbReference type="ARBA" id="ARBA00013213"/>
    </source>
</evidence>
<keyword evidence="12 18" id="KW-0486">Methionine biosynthesis</keyword>
<reference evidence="21 22" key="1">
    <citation type="submission" date="2018-10" db="EMBL/GenBank/DDBJ databases">
        <title>Kocuria tytouropygialis sp. nov., isolated from the uropygial gland of an American barn owl (Tyto furcata).</title>
        <authorList>
            <person name="Braun M.S."/>
            <person name="Wang E."/>
            <person name="Zimmermann S."/>
            <person name="Wagner H."/>
            <person name="Wink M."/>
        </authorList>
    </citation>
    <scope>NUCLEOTIDE SEQUENCE [LARGE SCALE GENOMIC DNA]</scope>
    <source>
        <strain evidence="21 22">442</strain>
    </source>
</reference>
<dbReference type="EMBL" id="PNJG02000001">
    <property type="protein sequence ID" value="RKQ36671.1"/>
    <property type="molecule type" value="Genomic_DNA"/>
</dbReference>
<keyword evidence="8 18" id="KW-0791">Threonine biosynthesis</keyword>
<dbReference type="PANTHER" id="PTHR43331:SF1">
    <property type="entry name" value="HOMOSERINE DEHYDROGENASE"/>
    <property type="match status" value="1"/>
</dbReference>
<comment type="similarity">
    <text evidence="4 19">Belongs to the homoserine dehydrogenase family.</text>
</comment>
<evidence type="ECO:0000256" key="9">
    <source>
        <dbReference type="ARBA" id="ARBA00022857"/>
    </source>
</evidence>
<evidence type="ECO:0000256" key="13">
    <source>
        <dbReference type="ARBA" id="ARBA00044930"/>
    </source>
</evidence>
<comment type="caution">
    <text evidence="21">The sequence shown here is derived from an EMBL/GenBank/DDBJ whole genome shotgun (WGS) entry which is preliminary data.</text>
</comment>
<feature type="active site" description="Proton donor" evidence="16">
    <location>
        <position position="212"/>
    </location>
</feature>
<dbReference type="SUPFAM" id="SSF55021">
    <property type="entry name" value="ACT-like"/>
    <property type="match status" value="1"/>
</dbReference>
<evidence type="ECO:0000313" key="22">
    <source>
        <dbReference type="Proteomes" id="UP000249516"/>
    </source>
</evidence>
<evidence type="ECO:0000256" key="3">
    <source>
        <dbReference type="ARBA" id="ARBA00005062"/>
    </source>
</evidence>
<keyword evidence="7 18" id="KW-0028">Amino-acid biosynthesis</keyword>
<dbReference type="GO" id="GO:0050661">
    <property type="term" value="F:NADP binding"/>
    <property type="evidence" value="ECO:0007669"/>
    <property type="project" value="InterPro"/>
</dbReference>
<evidence type="ECO:0000256" key="8">
    <source>
        <dbReference type="ARBA" id="ARBA00022697"/>
    </source>
</evidence>
<evidence type="ECO:0000313" key="21">
    <source>
        <dbReference type="EMBL" id="RKQ36671.1"/>
    </source>
</evidence>
<dbReference type="InterPro" id="IPR005106">
    <property type="entry name" value="Asp/hSer_DH_NAD-bd"/>
</dbReference>
<dbReference type="GO" id="GO:0004412">
    <property type="term" value="F:homoserine dehydrogenase activity"/>
    <property type="evidence" value="ECO:0007669"/>
    <property type="project" value="UniProtKB-EC"/>
</dbReference>
<gene>
    <name evidence="21" type="ORF">C1C97_003260</name>
</gene>
<dbReference type="FunFam" id="3.30.360.10:FF:000005">
    <property type="entry name" value="Homoserine dehydrogenase"/>
    <property type="match status" value="1"/>
</dbReference>
<dbReference type="Pfam" id="PF00742">
    <property type="entry name" value="Homoserine_dh"/>
    <property type="match status" value="1"/>
</dbReference>
<evidence type="ECO:0000256" key="14">
    <source>
        <dbReference type="ARBA" id="ARBA00048841"/>
    </source>
</evidence>
<evidence type="ECO:0000256" key="2">
    <source>
        <dbReference type="ARBA" id="ARBA00005056"/>
    </source>
</evidence>
<dbReference type="Pfam" id="PF03447">
    <property type="entry name" value="NAD_binding_3"/>
    <property type="match status" value="1"/>
</dbReference>
<comment type="cofactor">
    <cofactor evidence="1">
        <name>a metal cation</name>
        <dbReference type="ChEBI" id="CHEBI:25213"/>
    </cofactor>
</comment>
<comment type="pathway">
    <text evidence="3 18">Amino-acid biosynthesis; L-methionine biosynthesis via de novo pathway; L-homoserine from L-aspartate: step 3/3.</text>
</comment>
<comment type="catalytic activity">
    <reaction evidence="15">
        <text>L-homoserine + NAD(+) = L-aspartate 4-semialdehyde + NADH + H(+)</text>
        <dbReference type="Rhea" id="RHEA:15757"/>
        <dbReference type="ChEBI" id="CHEBI:15378"/>
        <dbReference type="ChEBI" id="CHEBI:57476"/>
        <dbReference type="ChEBI" id="CHEBI:57540"/>
        <dbReference type="ChEBI" id="CHEBI:57945"/>
        <dbReference type="ChEBI" id="CHEBI:537519"/>
        <dbReference type="EC" id="1.1.1.3"/>
    </reaction>
    <physiologicalReaction direction="right-to-left" evidence="15">
        <dbReference type="Rhea" id="RHEA:15759"/>
    </physiologicalReaction>
</comment>
<dbReference type="InterPro" id="IPR002912">
    <property type="entry name" value="ACT_dom"/>
</dbReference>
<dbReference type="InterPro" id="IPR019811">
    <property type="entry name" value="HDH_CS"/>
</dbReference>
<protein>
    <recommendedName>
        <fullName evidence="6 18">Homoserine dehydrogenase</fullName>
        <ecNumber evidence="5 18">1.1.1.3</ecNumber>
    </recommendedName>
</protein>
<evidence type="ECO:0000256" key="19">
    <source>
        <dbReference type="RuleBase" id="RU004171"/>
    </source>
</evidence>
<keyword evidence="11" id="KW-0915">Sodium</keyword>
<evidence type="ECO:0000256" key="16">
    <source>
        <dbReference type="PIRSR" id="PIRSR000098-1"/>
    </source>
</evidence>
<proteinExistence type="inferred from homology"/>
<evidence type="ECO:0000256" key="11">
    <source>
        <dbReference type="ARBA" id="ARBA00023053"/>
    </source>
</evidence>
<keyword evidence="10 18" id="KW-0560">Oxidoreductase</keyword>
<dbReference type="InterPro" id="IPR016204">
    <property type="entry name" value="HDH"/>
</dbReference>
<keyword evidence="22" id="KW-1185">Reference proteome</keyword>
<dbReference type="PIRSF" id="PIRSF000098">
    <property type="entry name" value="Homoser_dehydrog"/>
    <property type="match status" value="1"/>
</dbReference>
<dbReference type="AlphaFoldDB" id="A0A495A9D7"/>
<dbReference type="Gene3D" id="3.30.70.260">
    <property type="match status" value="1"/>
</dbReference>
<evidence type="ECO:0000256" key="12">
    <source>
        <dbReference type="ARBA" id="ARBA00023167"/>
    </source>
</evidence>
<evidence type="ECO:0000256" key="18">
    <source>
        <dbReference type="RuleBase" id="RU000579"/>
    </source>
</evidence>